<keyword evidence="2" id="KW-1133">Transmembrane helix</keyword>
<feature type="compositionally biased region" description="Gly residues" evidence="1">
    <location>
        <begin position="251"/>
        <end position="261"/>
    </location>
</feature>
<feature type="compositionally biased region" description="Low complexity" evidence="1">
    <location>
        <begin position="168"/>
        <end position="181"/>
    </location>
</feature>
<comment type="caution">
    <text evidence="3">The sequence shown here is derived from an EMBL/GenBank/DDBJ whole genome shotgun (WGS) entry which is preliminary data.</text>
</comment>
<protein>
    <submittedName>
        <fullName evidence="3">Uncharacterized protein</fullName>
    </submittedName>
</protein>
<proteinExistence type="predicted"/>
<sequence length="290" mass="28081">MDYCSTCRRHLNGALVCPGCGAYAPDIAPGVVGGHTVPGTATSAAGPTPPVAPPASHPGDVPRETPAASQTPAPSGTGRAARRRQLARWKKTQRRALVATAVALVGGGLTLASMDRGTGDRAQAAAAPGHEGMGGATGPAGSSTVPGSPDASPDRTRQSPPADDGDRTPAGAAPASTAPSRPHTDSPSGPDTEVTSRPRTTTPDSVSRSGARSDAGGSADTDTGTGTDTGPGSASGSGTATRPTPPPPAPGGGDATGGTDQGDGSVPAPSTPPSTEPDSSRLCLLVICLG</sequence>
<evidence type="ECO:0000313" key="3">
    <source>
        <dbReference type="EMBL" id="MFF1276108.1"/>
    </source>
</evidence>
<reference evidence="3 4" key="1">
    <citation type="submission" date="2024-09" db="EMBL/GenBank/DDBJ databases">
        <title>The Natural Products Discovery Center: Release of the First 8490 Sequenced Strains for Exploring Actinobacteria Biosynthetic Diversity.</title>
        <authorList>
            <person name="Kalkreuter E."/>
            <person name="Kautsar S.A."/>
            <person name="Yang D."/>
            <person name="Bader C.D."/>
            <person name="Teijaro C.N."/>
            <person name="Fluegel L."/>
            <person name="Davis C.M."/>
            <person name="Simpson J.R."/>
            <person name="Lauterbach L."/>
            <person name="Steele A.D."/>
            <person name="Gui C."/>
            <person name="Meng S."/>
            <person name="Li G."/>
            <person name="Viehrig K."/>
            <person name="Ye F."/>
            <person name="Su P."/>
            <person name="Kiefer A.F."/>
            <person name="Nichols A."/>
            <person name="Cepeda A.J."/>
            <person name="Yan W."/>
            <person name="Fan B."/>
            <person name="Jiang Y."/>
            <person name="Adhikari A."/>
            <person name="Zheng C.-J."/>
            <person name="Schuster L."/>
            <person name="Cowan T.M."/>
            <person name="Smanski M.J."/>
            <person name="Chevrette M.G."/>
            <person name="De Carvalho L.P.S."/>
            <person name="Shen B."/>
        </authorList>
    </citation>
    <scope>NUCLEOTIDE SEQUENCE [LARGE SCALE GENOMIC DNA]</scope>
    <source>
        <strain evidence="3 4">NPDC058328</strain>
    </source>
</reference>
<feature type="region of interest" description="Disordered" evidence="1">
    <location>
        <begin position="38"/>
        <end position="94"/>
    </location>
</feature>
<feature type="compositionally biased region" description="Pro residues" evidence="1">
    <location>
        <begin position="47"/>
        <end position="56"/>
    </location>
</feature>
<accession>A0ABW6QA62</accession>
<feature type="compositionally biased region" description="Low complexity" evidence="1">
    <location>
        <begin position="204"/>
        <end position="226"/>
    </location>
</feature>
<keyword evidence="2" id="KW-0472">Membrane</keyword>
<dbReference type="Proteomes" id="UP001601627">
    <property type="component" value="Unassembled WGS sequence"/>
</dbReference>
<feature type="region of interest" description="Disordered" evidence="1">
    <location>
        <begin position="120"/>
        <end position="282"/>
    </location>
</feature>
<keyword evidence="2" id="KW-0812">Transmembrane</keyword>
<feature type="compositionally biased region" description="Polar residues" evidence="1">
    <location>
        <begin position="185"/>
        <end position="203"/>
    </location>
</feature>
<feature type="compositionally biased region" description="Basic residues" evidence="1">
    <location>
        <begin position="80"/>
        <end position="94"/>
    </location>
</feature>
<dbReference type="RefSeq" id="WP_388237109.1">
    <property type="nucleotide sequence ID" value="NZ_JBHVZQ010000020.1"/>
</dbReference>
<organism evidence="3 4">
    <name type="scientific">Streptomyces marokkonensis</name>
    <dbReference type="NCBI Taxonomy" id="324855"/>
    <lineage>
        <taxon>Bacteria</taxon>
        <taxon>Bacillati</taxon>
        <taxon>Actinomycetota</taxon>
        <taxon>Actinomycetes</taxon>
        <taxon>Kitasatosporales</taxon>
        <taxon>Streptomycetaceae</taxon>
        <taxon>Streptomyces</taxon>
    </lineage>
</organism>
<evidence type="ECO:0000313" key="4">
    <source>
        <dbReference type="Proteomes" id="UP001601627"/>
    </source>
</evidence>
<dbReference type="EMBL" id="JBHVZQ010000020">
    <property type="protein sequence ID" value="MFF1276108.1"/>
    <property type="molecule type" value="Genomic_DNA"/>
</dbReference>
<gene>
    <name evidence="3" type="ORF">ACFVZC_22340</name>
</gene>
<name>A0ABW6QA62_9ACTN</name>
<evidence type="ECO:0000256" key="2">
    <source>
        <dbReference type="SAM" id="Phobius"/>
    </source>
</evidence>
<evidence type="ECO:0000256" key="1">
    <source>
        <dbReference type="SAM" id="MobiDB-lite"/>
    </source>
</evidence>
<feature type="transmembrane region" description="Helical" evidence="2">
    <location>
        <begin position="96"/>
        <end position="114"/>
    </location>
</feature>
<keyword evidence="4" id="KW-1185">Reference proteome</keyword>